<evidence type="ECO:0000256" key="2">
    <source>
        <dbReference type="ARBA" id="ARBA00023295"/>
    </source>
</evidence>
<evidence type="ECO:0000313" key="7">
    <source>
        <dbReference type="Proteomes" id="UP000317977"/>
    </source>
</evidence>
<feature type="domain" description="DUF4185" evidence="5">
    <location>
        <begin position="453"/>
        <end position="619"/>
    </location>
</feature>
<dbReference type="InterPro" id="IPR001910">
    <property type="entry name" value="Inosine/uridine_hydrolase_dom"/>
</dbReference>
<dbReference type="RefSeq" id="WP_146535416.1">
    <property type="nucleotide sequence ID" value="NZ_SJPX01000004.1"/>
</dbReference>
<dbReference type="GO" id="GO:0006152">
    <property type="term" value="P:purine nucleoside catabolic process"/>
    <property type="evidence" value="ECO:0007669"/>
    <property type="project" value="TreeGrafter"/>
</dbReference>
<dbReference type="InterPro" id="IPR036452">
    <property type="entry name" value="Ribo_hydro-like"/>
</dbReference>
<dbReference type="Gene3D" id="3.90.245.10">
    <property type="entry name" value="Ribonucleoside hydrolase-like"/>
    <property type="match status" value="1"/>
</dbReference>
<evidence type="ECO:0000313" key="6">
    <source>
        <dbReference type="EMBL" id="TWU49095.1"/>
    </source>
</evidence>
<evidence type="ECO:0000259" key="5">
    <source>
        <dbReference type="Pfam" id="PF13810"/>
    </source>
</evidence>
<keyword evidence="3" id="KW-0732">Signal</keyword>
<protein>
    <submittedName>
        <fullName evidence="6">Ribonucleoside hydrolase 1</fullName>
    </submittedName>
</protein>
<dbReference type="Pfam" id="PF13810">
    <property type="entry name" value="DUF4185"/>
    <property type="match status" value="1"/>
</dbReference>
<keyword evidence="1 6" id="KW-0378">Hydrolase</keyword>
<dbReference type="Proteomes" id="UP000317977">
    <property type="component" value="Unassembled WGS sequence"/>
</dbReference>
<evidence type="ECO:0000259" key="4">
    <source>
        <dbReference type="Pfam" id="PF01156"/>
    </source>
</evidence>
<sequence precursor="true">MSLNVHIGLMCSVLLFASPALAVTHEDEVRDGAAHPNPASGRVEIVLDSDMFNEVDDQFALAYALQSAERINLKAVCAAPFLNHRSKSAGDGMEQSYQETHRVLQLLEHPDKDFVFRGATRFLVDRHTPADSLAVRRIIELAKADRKGRLYVVGLGAATNIASALLIEPSIAERIIVVWIGGHPYHWNNALDFNLKQDIAAAQVLFDSRVPLVHIPAGDVAASLTITLPELEIGLKGKSPIATKLFDNVDRYYTETGANKKQPRSGENPWEKVIWDIATIAWLIAPEELVKSEVVASPVLTDEGTWQPSADRHPVRVAVGLDRAAIYNDLFAKLGKPNLPSPVIERVEFDWKTHKRLAEGSDNWPTTWADDGSIYTAWGDGGGFGGSNSNGRVTLGVARIEGDADNFTAKNVWGGHQPEHPARFGGKSYGIISIGSDLYMWVVPQPGPHLRECRIARSTDHGATWQQADWAFRFADGLTIPSFLNFGRDNAGAGDDYVYSYLIEPSWGPTTPTDSKFGFEVHQPGRIHLARVPQDAILQRDRYEFFAGIDSQQKPKWSTDVSEKRAVFRDDNGVGWNVSVSFNSGLNRYLLATEHAATHAGKFGLFDAAEPWGPWTTVAYEDNWGSGHIEVSAFYWNFPTKWQSEDGRHGTMVFTGKNSNDSWNTVNASFVLRSEE</sequence>
<dbReference type="GO" id="GO:0008477">
    <property type="term" value="F:purine nucleosidase activity"/>
    <property type="evidence" value="ECO:0007669"/>
    <property type="project" value="TreeGrafter"/>
</dbReference>
<dbReference type="PANTHER" id="PTHR12304:SF4">
    <property type="entry name" value="URIDINE NUCLEOSIDASE"/>
    <property type="match status" value="1"/>
</dbReference>
<feature type="chain" id="PRO_5022731672" evidence="3">
    <location>
        <begin position="23"/>
        <end position="676"/>
    </location>
</feature>
<gene>
    <name evidence="6" type="ORF">Poly59_37080</name>
</gene>
<dbReference type="InterPro" id="IPR023186">
    <property type="entry name" value="IUNH"/>
</dbReference>
<feature type="signal peptide" evidence="3">
    <location>
        <begin position="1"/>
        <end position="22"/>
    </location>
</feature>
<name>A0A5C6EKR8_9BACT</name>
<dbReference type="Pfam" id="PF01156">
    <property type="entry name" value="IU_nuc_hydro"/>
    <property type="match status" value="1"/>
</dbReference>
<evidence type="ECO:0000256" key="1">
    <source>
        <dbReference type="ARBA" id="ARBA00022801"/>
    </source>
</evidence>
<keyword evidence="7" id="KW-1185">Reference proteome</keyword>
<dbReference type="InterPro" id="IPR025442">
    <property type="entry name" value="DUF4185"/>
</dbReference>
<organism evidence="6 7">
    <name type="scientific">Rubripirellula reticaptiva</name>
    <dbReference type="NCBI Taxonomy" id="2528013"/>
    <lineage>
        <taxon>Bacteria</taxon>
        <taxon>Pseudomonadati</taxon>
        <taxon>Planctomycetota</taxon>
        <taxon>Planctomycetia</taxon>
        <taxon>Pirellulales</taxon>
        <taxon>Pirellulaceae</taxon>
        <taxon>Rubripirellula</taxon>
    </lineage>
</organism>
<proteinExistence type="predicted"/>
<evidence type="ECO:0000256" key="3">
    <source>
        <dbReference type="SAM" id="SignalP"/>
    </source>
</evidence>
<dbReference type="GO" id="GO:0005829">
    <property type="term" value="C:cytosol"/>
    <property type="evidence" value="ECO:0007669"/>
    <property type="project" value="TreeGrafter"/>
</dbReference>
<comment type="caution">
    <text evidence="6">The sequence shown here is derived from an EMBL/GenBank/DDBJ whole genome shotgun (WGS) entry which is preliminary data.</text>
</comment>
<keyword evidence="2" id="KW-0326">Glycosidase</keyword>
<dbReference type="AlphaFoldDB" id="A0A5C6EKR8"/>
<dbReference type="EMBL" id="SJPX01000004">
    <property type="protein sequence ID" value="TWU49095.1"/>
    <property type="molecule type" value="Genomic_DNA"/>
</dbReference>
<dbReference type="OrthoDB" id="3795970at2"/>
<accession>A0A5C6EKR8</accession>
<feature type="domain" description="Inosine/uridine-preferring nucleoside hydrolase" evidence="4">
    <location>
        <begin position="45"/>
        <end position="327"/>
    </location>
</feature>
<reference evidence="6 7" key="1">
    <citation type="submission" date="2019-02" db="EMBL/GenBank/DDBJ databases">
        <title>Deep-cultivation of Planctomycetes and their phenomic and genomic characterization uncovers novel biology.</title>
        <authorList>
            <person name="Wiegand S."/>
            <person name="Jogler M."/>
            <person name="Boedeker C."/>
            <person name="Pinto D."/>
            <person name="Vollmers J."/>
            <person name="Rivas-Marin E."/>
            <person name="Kohn T."/>
            <person name="Peeters S.H."/>
            <person name="Heuer A."/>
            <person name="Rast P."/>
            <person name="Oberbeckmann S."/>
            <person name="Bunk B."/>
            <person name="Jeske O."/>
            <person name="Meyerdierks A."/>
            <person name="Storesund J.E."/>
            <person name="Kallscheuer N."/>
            <person name="Luecker S."/>
            <person name="Lage O.M."/>
            <person name="Pohl T."/>
            <person name="Merkel B.J."/>
            <person name="Hornburger P."/>
            <person name="Mueller R.-W."/>
            <person name="Bruemmer F."/>
            <person name="Labrenz M."/>
            <person name="Spormann A.M."/>
            <person name="Op Den Camp H."/>
            <person name="Overmann J."/>
            <person name="Amann R."/>
            <person name="Jetten M.S.M."/>
            <person name="Mascher T."/>
            <person name="Medema M.H."/>
            <person name="Devos D.P."/>
            <person name="Kaster A.-K."/>
            <person name="Ovreas L."/>
            <person name="Rohde M."/>
            <person name="Galperin M.Y."/>
            <person name="Jogler C."/>
        </authorList>
    </citation>
    <scope>NUCLEOTIDE SEQUENCE [LARGE SCALE GENOMIC DNA]</scope>
    <source>
        <strain evidence="6 7">Poly59</strain>
    </source>
</reference>
<dbReference type="PANTHER" id="PTHR12304">
    <property type="entry name" value="INOSINE-URIDINE PREFERRING NUCLEOSIDE HYDROLASE"/>
    <property type="match status" value="1"/>
</dbReference>
<dbReference type="SUPFAM" id="SSF53590">
    <property type="entry name" value="Nucleoside hydrolase"/>
    <property type="match status" value="1"/>
</dbReference>